<comment type="caution">
    <text evidence="3">The sequence shown here is derived from an EMBL/GenBank/DDBJ whole genome shotgun (WGS) entry which is preliminary data.</text>
</comment>
<feature type="domain" description="LicD/FKTN/FKRP nucleotidyltransferase" evidence="2">
    <location>
        <begin position="29"/>
        <end position="259"/>
    </location>
</feature>
<dbReference type="Pfam" id="PF04991">
    <property type="entry name" value="LicD"/>
    <property type="match status" value="1"/>
</dbReference>
<dbReference type="GO" id="GO:0016740">
    <property type="term" value="F:transferase activity"/>
    <property type="evidence" value="ECO:0007669"/>
    <property type="project" value="UniProtKB-KW"/>
</dbReference>
<evidence type="ECO:0000313" key="3">
    <source>
        <dbReference type="EMBL" id="MDQ0359786.1"/>
    </source>
</evidence>
<name>A0ABU0DYY9_9FIRM</name>
<keyword evidence="1" id="KW-0812">Transmembrane</keyword>
<keyword evidence="1" id="KW-0472">Membrane</keyword>
<sequence length="288" mass="34062">MADYKYEDNTLKKLQEIELSILNDFSKICDENNLDYFLVGGSAIGVLRHKGFIPWDDDIDVGMSRKDYDKFLAIAKDQYSDRYTIVNNQERADFPLMNTRWGLNGTQFVPEDFKNVKGDFGIFLDIFCFDNIPDDDKEMRKQGTWAWFWGKLLVVSGVPKPVLYVYGIKAKIVLFVYFFAHRIFKILHLKPRLFYNKASKHMLKYKDVETKRMAYMFDPSRFTSIVNKADIYPTQKRKFENIEVRVPHKVEEYLATRYGDYMQLPPEDKRHNHPPYILDFGEFGDNDL</sequence>
<evidence type="ECO:0000259" key="2">
    <source>
        <dbReference type="Pfam" id="PF04991"/>
    </source>
</evidence>
<dbReference type="PANTHER" id="PTHR43404:SF2">
    <property type="entry name" value="LIPOPOLYSACCHARIDE CHOLINEPHOSPHOTRANSFERASE LICD"/>
    <property type="match status" value="1"/>
</dbReference>
<dbReference type="InterPro" id="IPR052942">
    <property type="entry name" value="LPS_cholinephosphotransferase"/>
</dbReference>
<accession>A0ABU0DYY9</accession>
<reference evidence="3 4" key="1">
    <citation type="submission" date="2023-07" db="EMBL/GenBank/DDBJ databases">
        <title>Genomic Encyclopedia of Type Strains, Phase IV (KMG-IV): sequencing the most valuable type-strain genomes for metagenomic binning, comparative biology and taxonomic classification.</title>
        <authorList>
            <person name="Goeker M."/>
        </authorList>
    </citation>
    <scope>NUCLEOTIDE SEQUENCE [LARGE SCALE GENOMIC DNA]</scope>
    <source>
        <strain evidence="3 4">DSM 16784</strain>
    </source>
</reference>
<dbReference type="EC" id="2.7.8.-" evidence="3"/>
<organism evidence="3 4">
    <name type="scientific">Breznakia pachnodae</name>
    <dbReference type="NCBI Taxonomy" id="265178"/>
    <lineage>
        <taxon>Bacteria</taxon>
        <taxon>Bacillati</taxon>
        <taxon>Bacillota</taxon>
        <taxon>Erysipelotrichia</taxon>
        <taxon>Erysipelotrichales</taxon>
        <taxon>Erysipelotrichaceae</taxon>
        <taxon>Breznakia</taxon>
    </lineage>
</organism>
<keyword evidence="1" id="KW-1133">Transmembrane helix</keyword>
<evidence type="ECO:0000313" key="4">
    <source>
        <dbReference type="Proteomes" id="UP001230220"/>
    </source>
</evidence>
<dbReference type="EMBL" id="JAUSUR010000001">
    <property type="protein sequence ID" value="MDQ0359786.1"/>
    <property type="molecule type" value="Genomic_DNA"/>
</dbReference>
<proteinExistence type="predicted"/>
<gene>
    <name evidence="3" type="ORF">J2S15_000517</name>
</gene>
<protein>
    <submittedName>
        <fullName evidence="3">Lipopolysaccharide cholinephosphotransferase</fullName>
        <ecNumber evidence="3">2.7.8.-</ecNumber>
    </submittedName>
</protein>
<dbReference type="Proteomes" id="UP001230220">
    <property type="component" value="Unassembled WGS sequence"/>
</dbReference>
<dbReference type="RefSeq" id="WP_307405184.1">
    <property type="nucleotide sequence ID" value="NZ_JAUSUR010000001.1"/>
</dbReference>
<evidence type="ECO:0000256" key="1">
    <source>
        <dbReference type="SAM" id="Phobius"/>
    </source>
</evidence>
<dbReference type="InterPro" id="IPR007074">
    <property type="entry name" value="LicD/FKTN/FKRP_NTP_transf"/>
</dbReference>
<keyword evidence="4" id="KW-1185">Reference proteome</keyword>
<feature type="transmembrane region" description="Helical" evidence="1">
    <location>
        <begin position="163"/>
        <end position="180"/>
    </location>
</feature>
<keyword evidence="3" id="KW-0808">Transferase</keyword>
<dbReference type="PANTHER" id="PTHR43404">
    <property type="entry name" value="LIPOPOLYSACCHARIDE CHOLINEPHOSPHOTRANSFERASE LICD"/>
    <property type="match status" value="1"/>
</dbReference>